<protein>
    <submittedName>
        <fullName evidence="2">Uncharacterized protein</fullName>
    </submittedName>
</protein>
<proteinExistence type="predicted"/>
<keyword evidence="3" id="KW-1185">Reference proteome</keyword>
<evidence type="ECO:0000313" key="2">
    <source>
        <dbReference type="EMBL" id="KAK5826770.1"/>
    </source>
</evidence>
<feature type="compositionally biased region" description="Basic and acidic residues" evidence="1">
    <location>
        <begin position="140"/>
        <end position="160"/>
    </location>
</feature>
<sequence>MALFLATSRRRSLTNPSLLYLFSTSSNDPNHQNVTMNDDHSSNVKTNQHQKRPRNPTNPSTPNSKPMSGSASLLETCKNLSEFYRRFLVPSPSKSIPTPSQSQPPISLRELYKRNALAKQGESNESPDGFGTSGKGSMENIRKNIHQDSRETLHRSKMSKDEDEEQKNITF</sequence>
<dbReference type="EMBL" id="JARKNE010000006">
    <property type="protein sequence ID" value="KAK5826770.1"/>
    <property type="molecule type" value="Genomic_DNA"/>
</dbReference>
<feature type="region of interest" description="Disordered" evidence="1">
    <location>
        <begin position="89"/>
        <end position="171"/>
    </location>
</feature>
<feature type="compositionally biased region" description="Polar residues" evidence="1">
    <location>
        <begin position="24"/>
        <end position="36"/>
    </location>
</feature>
<dbReference type="PANTHER" id="PTHR47546">
    <property type="entry name" value="S15/NS1, RNA-BINDING PROTEIN"/>
    <property type="match status" value="1"/>
</dbReference>
<feature type="compositionally biased region" description="Low complexity" evidence="1">
    <location>
        <begin position="90"/>
        <end position="107"/>
    </location>
</feature>
<evidence type="ECO:0000256" key="1">
    <source>
        <dbReference type="SAM" id="MobiDB-lite"/>
    </source>
</evidence>
<gene>
    <name evidence="2" type="ORF">PVK06_021702</name>
</gene>
<dbReference type="Proteomes" id="UP001358586">
    <property type="component" value="Chromosome 6"/>
</dbReference>
<comment type="caution">
    <text evidence="2">The sequence shown here is derived from an EMBL/GenBank/DDBJ whole genome shotgun (WGS) entry which is preliminary data.</text>
</comment>
<dbReference type="PANTHER" id="PTHR47546:SF3">
    <property type="entry name" value="30S RIBOSOMAL PROTEIN S15, CHLOROPLASTIC"/>
    <property type="match status" value="1"/>
</dbReference>
<organism evidence="2 3">
    <name type="scientific">Gossypium arboreum</name>
    <name type="common">Tree cotton</name>
    <name type="synonym">Gossypium nanking</name>
    <dbReference type="NCBI Taxonomy" id="29729"/>
    <lineage>
        <taxon>Eukaryota</taxon>
        <taxon>Viridiplantae</taxon>
        <taxon>Streptophyta</taxon>
        <taxon>Embryophyta</taxon>
        <taxon>Tracheophyta</taxon>
        <taxon>Spermatophyta</taxon>
        <taxon>Magnoliopsida</taxon>
        <taxon>eudicotyledons</taxon>
        <taxon>Gunneridae</taxon>
        <taxon>Pentapetalae</taxon>
        <taxon>rosids</taxon>
        <taxon>malvids</taxon>
        <taxon>Malvales</taxon>
        <taxon>Malvaceae</taxon>
        <taxon>Malvoideae</taxon>
        <taxon>Gossypium</taxon>
    </lineage>
</organism>
<evidence type="ECO:0000313" key="3">
    <source>
        <dbReference type="Proteomes" id="UP001358586"/>
    </source>
</evidence>
<name>A0ABR0PRG5_GOSAR</name>
<reference evidence="2 3" key="1">
    <citation type="submission" date="2023-03" db="EMBL/GenBank/DDBJ databases">
        <title>WGS of Gossypium arboreum.</title>
        <authorList>
            <person name="Yu D."/>
        </authorList>
    </citation>
    <scope>NUCLEOTIDE SEQUENCE [LARGE SCALE GENOMIC DNA]</scope>
    <source>
        <tissue evidence="2">Leaf</tissue>
    </source>
</reference>
<feature type="compositionally biased region" description="Low complexity" evidence="1">
    <location>
        <begin position="55"/>
        <end position="66"/>
    </location>
</feature>
<feature type="region of interest" description="Disordered" evidence="1">
    <location>
        <begin position="24"/>
        <end position="73"/>
    </location>
</feature>
<accession>A0ABR0PRG5</accession>